<keyword evidence="2" id="KW-0732">Signal</keyword>
<evidence type="ECO:0008006" key="7">
    <source>
        <dbReference type="Google" id="ProtNLM"/>
    </source>
</evidence>
<dbReference type="PROSITE" id="PS51257">
    <property type="entry name" value="PROKAR_LIPOPROTEIN"/>
    <property type="match status" value="1"/>
</dbReference>
<dbReference type="STRING" id="1188234.MALK_5530"/>
<dbReference type="EMBL" id="QKLP01000008">
    <property type="protein sequence ID" value="PYF42622.1"/>
    <property type="molecule type" value="Genomic_DNA"/>
</dbReference>
<dbReference type="EMBL" id="LS991949">
    <property type="protein sequence ID" value="SYV90379.1"/>
    <property type="molecule type" value="Genomic_DNA"/>
</dbReference>
<proteinExistence type="predicted"/>
<organism evidence="3 5">
    <name type="scientific">Metamycoplasma alkalescens</name>
    <dbReference type="NCBI Taxonomy" id="45363"/>
    <lineage>
        <taxon>Bacteria</taxon>
        <taxon>Bacillati</taxon>
        <taxon>Mycoplasmatota</taxon>
        <taxon>Mycoplasmoidales</taxon>
        <taxon>Metamycoplasmataceae</taxon>
        <taxon>Metamycoplasma</taxon>
    </lineage>
</organism>
<evidence type="ECO:0000256" key="2">
    <source>
        <dbReference type="SAM" id="SignalP"/>
    </source>
</evidence>
<evidence type="ECO:0000313" key="3">
    <source>
        <dbReference type="EMBL" id="PYF42622.1"/>
    </source>
</evidence>
<evidence type="ECO:0000313" key="6">
    <source>
        <dbReference type="Proteomes" id="UP000259864"/>
    </source>
</evidence>
<sequence length="184" mass="21299">MKKSTKILTSFSISFAAILPIAAISCENKKTALQNQINLAKQTLLKIEYDDFKKELKTEIDKAEIIFNKQDATKKEYTEATEMLKKKTEEIINKNSEKNSQHINNKKNVDKKINELKQYAHEKLSDAKDNALKSELVSKYQEKEEEHSKKAISEYTKENTEKFIAELDQILNEIKEKKEQNNAA</sequence>
<dbReference type="RefSeq" id="WP_110858370.1">
    <property type="nucleotide sequence ID" value="NZ_LS991949.1"/>
</dbReference>
<dbReference type="KEGG" id="mala:NCTC10135_00903"/>
<evidence type="ECO:0000313" key="5">
    <source>
        <dbReference type="Proteomes" id="UP000247715"/>
    </source>
</evidence>
<evidence type="ECO:0000256" key="1">
    <source>
        <dbReference type="SAM" id="Coils"/>
    </source>
</evidence>
<accession>A0A318UC12</accession>
<feature type="chain" id="PRO_5036060993" description="Lipoprotein" evidence="2">
    <location>
        <begin position="23"/>
        <end position="184"/>
    </location>
</feature>
<reference evidence="4" key="2">
    <citation type="submission" date="2018-06" db="EMBL/GenBank/DDBJ databases">
        <authorList>
            <consortium name="Pathogen Informatics"/>
            <person name="Doyle S."/>
        </authorList>
    </citation>
    <scope>NUCLEOTIDE SEQUENCE</scope>
    <source>
        <strain evidence="4">NCTC10135</strain>
    </source>
</reference>
<feature type="coiled-coil region" evidence="1">
    <location>
        <begin position="157"/>
        <end position="184"/>
    </location>
</feature>
<reference evidence="3 5" key="1">
    <citation type="submission" date="2018-06" db="EMBL/GenBank/DDBJ databases">
        <title>Genomic Encyclopedia of Archaeal and Bacterial Type Strains, Phase II (KMG-II): from individual species to whole genera.</title>
        <authorList>
            <person name="Goeker M."/>
        </authorList>
    </citation>
    <scope>NUCLEOTIDE SEQUENCE [LARGE SCALE GENOMIC DNA]</scope>
    <source>
        <strain evidence="3 5">ATCC 29103</strain>
    </source>
</reference>
<protein>
    <recommendedName>
        <fullName evidence="7">Lipoprotein</fullName>
    </recommendedName>
</protein>
<dbReference type="Proteomes" id="UP000247715">
    <property type="component" value="Unassembled WGS sequence"/>
</dbReference>
<dbReference type="AlphaFoldDB" id="A0A318UC12"/>
<name>A0A318UC12_9BACT</name>
<reference evidence="6" key="3">
    <citation type="submission" date="2018-06" db="EMBL/GenBank/DDBJ databases">
        <authorList>
            <consortium name="Pathogen Informatics"/>
        </authorList>
    </citation>
    <scope>NUCLEOTIDE SEQUENCE [LARGE SCALE GENOMIC DNA]</scope>
    <source>
        <strain evidence="6">NCTC10135</strain>
    </source>
</reference>
<evidence type="ECO:0000313" key="4">
    <source>
        <dbReference type="EMBL" id="SYV90379.1"/>
    </source>
</evidence>
<dbReference type="Proteomes" id="UP000259864">
    <property type="component" value="Chromosome 1"/>
</dbReference>
<keyword evidence="1" id="KW-0175">Coiled coil</keyword>
<feature type="signal peptide" evidence="2">
    <location>
        <begin position="1"/>
        <end position="22"/>
    </location>
</feature>
<gene>
    <name evidence="3" type="ORF">BCF88_10828</name>
    <name evidence="4" type="ORF">NCTC10135_00903</name>
</gene>